<proteinExistence type="predicted"/>
<protein>
    <recommendedName>
        <fullName evidence="4">DUF4112 domain-containing protein</fullName>
    </recommendedName>
</protein>
<gene>
    <name evidence="2" type="ORF">HMPREF0647_01735</name>
</gene>
<evidence type="ECO:0008006" key="4">
    <source>
        <dbReference type="Google" id="ProtNLM"/>
    </source>
</evidence>
<evidence type="ECO:0000313" key="3">
    <source>
        <dbReference type="Proteomes" id="UP000029525"/>
    </source>
</evidence>
<comment type="caution">
    <text evidence="2">The sequence shown here is derived from an EMBL/GenBank/DDBJ whole genome shotgun (WGS) entry which is preliminary data.</text>
</comment>
<keyword evidence="1" id="KW-1133">Transmembrane helix</keyword>
<keyword evidence="1" id="KW-0812">Transmembrane</keyword>
<sequence>MNEEKRRAAQQRISESTSYRNMERIQKVMDQYYLDGIIGLLPFGIGDVIASFCALTYVWFAMRKVKSIPLTLAIINNSLRDILLGLIPFYIGNIIDFFHKANKQNMALVQGFVEGDKATIHTVNKKALQSGLFIILSIALIALLLSILASLTLYLFHFLQGIFS</sequence>
<organism evidence="2 3">
    <name type="scientific">Prevotella bivia DNF00320</name>
    <dbReference type="NCBI Taxonomy" id="1401068"/>
    <lineage>
        <taxon>Bacteria</taxon>
        <taxon>Pseudomonadati</taxon>
        <taxon>Bacteroidota</taxon>
        <taxon>Bacteroidia</taxon>
        <taxon>Bacteroidales</taxon>
        <taxon>Prevotellaceae</taxon>
        <taxon>Prevotella</taxon>
    </lineage>
</organism>
<keyword evidence="1" id="KW-0472">Membrane</keyword>
<name>A0A096AGH6_9BACT</name>
<feature type="transmembrane region" description="Helical" evidence="1">
    <location>
        <begin position="32"/>
        <end position="62"/>
    </location>
</feature>
<dbReference type="PANTHER" id="PTHR35519:SF2">
    <property type="entry name" value="PH DOMAIN PROTEIN"/>
    <property type="match status" value="1"/>
</dbReference>
<feature type="transmembrane region" description="Helical" evidence="1">
    <location>
        <begin position="132"/>
        <end position="156"/>
    </location>
</feature>
<dbReference type="AlphaFoldDB" id="A0A096AGH6"/>
<feature type="transmembrane region" description="Helical" evidence="1">
    <location>
        <begin position="82"/>
        <end position="98"/>
    </location>
</feature>
<dbReference type="InterPro" id="IPR025187">
    <property type="entry name" value="DUF4112"/>
</dbReference>
<evidence type="ECO:0000256" key="1">
    <source>
        <dbReference type="SAM" id="Phobius"/>
    </source>
</evidence>
<reference evidence="2 3" key="1">
    <citation type="submission" date="2014-07" db="EMBL/GenBank/DDBJ databases">
        <authorList>
            <person name="McCorrison J."/>
            <person name="Sanka R."/>
            <person name="Torralba M."/>
            <person name="Gillis M."/>
            <person name="Haft D.H."/>
            <person name="Methe B."/>
            <person name="Sutton G."/>
            <person name="Nelson K.E."/>
        </authorList>
    </citation>
    <scope>NUCLEOTIDE SEQUENCE [LARGE SCALE GENOMIC DNA]</scope>
    <source>
        <strain evidence="2 3">DNF00320</strain>
    </source>
</reference>
<dbReference type="OrthoDB" id="1069997at2"/>
<dbReference type="RefSeq" id="WP_036865999.1">
    <property type="nucleotide sequence ID" value="NZ_JRNQ01000005.1"/>
</dbReference>
<dbReference type="PANTHER" id="PTHR35519">
    <property type="entry name" value="MEMBRANE PROTEINS"/>
    <property type="match status" value="1"/>
</dbReference>
<dbReference type="Proteomes" id="UP000029525">
    <property type="component" value="Unassembled WGS sequence"/>
</dbReference>
<evidence type="ECO:0000313" key="2">
    <source>
        <dbReference type="EMBL" id="KGF45646.1"/>
    </source>
</evidence>
<accession>A0A096AGH6</accession>
<dbReference type="EMBL" id="JRNQ01000005">
    <property type="protein sequence ID" value="KGF45646.1"/>
    <property type="molecule type" value="Genomic_DNA"/>
</dbReference>
<dbReference type="Pfam" id="PF13430">
    <property type="entry name" value="DUF4112"/>
    <property type="match status" value="1"/>
</dbReference>